<feature type="domain" description="PPM-type phosphatase" evidence="1">
    <location>
        <begin position="15"/>
        <end position="243"/>
    </location>
</feature>
<dbReference type="Proteomes" id="UP000031967">
    <property type="component" value="Unassembled WGS sequence"/>
</dbReference>
<dbReference type="Gene3D" id="3.60.40.10">
    <property type="entry name" value="PPM-type phosphatase domain"/>
    <property type="match status" value="1"/>
</dbReference>
<proteinExistence type="predicted"/>
<dbReference type="InterPro" id="IPR036457">
    <property type="entry name" value="PPM-type-like_dom_sf"/>
</dbReference>
<accession>A0ABR5ALG1</accession>
<comment type="caution">
    <text evidence="2">The sequence shown here is derived from an EMBL/GenBank/DDBJ whole genome shotgun (WGS) entry which is preliminary data.</text>
</comment>
<evidence type="ECO:0000313" key="3">
    <source>
        <dbReference type="Proteomes" id="UP000031967"/>
    </source>
</evidence>
<dbReference type="RefSeq" id="WP_041046500.1">
    <property type="nucleotide sequence ID" value="NZ_JXAK01000007.1"/>
</dbReference>
<organism evidence="2 3">
    <name type="scientific">Gordoniibacillus kamchatkensis</name>
    <dbReference type="NCBI Taxonomy" id="1590651"/>
    <lineage>
        <taxon>Bacteria</taxon>
        <taxon>Bacillati</taxon>
        <taxon>Bacillota</taxon>
        <taxon>Bacilli</taxon>
        <taxon>Bacillales</taxon>
        <taxon>Paenibacillaceae</taxon>
        <taxon>Gordoniibacillus</taxon>
    </lineage>
</organism>
<gene>
    <name evidence="2" type="ORF">SD70_05855</name>
</gene>
<name>A0ABR5ALG1_9BACL</name>
<evidence type="ECO:0000259" key="1">
    <source>
        <dbReference type="Pfam" id="PF13672"/>
    </source>
</evidence>
<reference evidence="2 3" key="1">
    <citation type="submission" date="2014-12" db="EMBL/GenBank/DDBJ databases">
        <title>Draft genome sequence of Paenibacillus kamchatkensis strain B-2647.</title>
        <authorList>
            <person name="Karlyshev A.V."/>
            <person name="Kudryashova E.B."/>
        </authorList>
    </citation>
    <scope>NUCLEOTIDE SEQUENCE [LARGE SCALE GENOMIC DNA]</scope>
    <source>
        <strain evidence="2 3">VKM B-2647</strain>
    </source>
</reference>
<sequence>MNIETVTRKGTSEWNEDALIVNEALSLYGVADGATSLRPYRGPQQETGGYLASRIVQRYLESLQAEDVAGIGLKELVVEANMRLREEMEAAGIDLSDKTALWTSALALIRIHEHYIDYAQVGDCMIAAVYADGTVRAVSRDQVAHIDYMAKRVWEDGIKNGVENREQLWELVKPTILANKSKMNTLHGYSVLSGELELDDLIEYGRINRIQLQSLLLVTDGLFLPKESISPATDSVQEIVPLVSEMTLQGYVDWLFAIEAKDKECRKYPRFKISDDKTGIWIYNL</sequence>
<dbReference type="SUPFAM" id="SSF81606">
    <property type="entry name" value="PP2C-like"/>
    <property type="match status" value="1"/>
</dbReference>
<dbReference type="Pfam" id="PF13672">
    <property type="entry name" value="PP2C_2"/>
    <property type="match status" value="1"/>
</dbReference>
<evidence type="ECO:0000313" key="2">
    <source>
        <dbReference type="EMBL" id="KIL41643.1"/>
    </source>
</evidence>
<dbReference type="InterPro" id="IPR001932">
    <property type="entry name" value="PPM-type_phosphatase-like_dom"/>
</dbReference>
<protein>
    <recommendedName>
        <fullName evidence="1">PPM-type phosphatase domain-containing protein</fullName>
    </recommendedName>
</protein>
<dbReference type="EMBL" id="JXAK01000007">
    <property type="protein sequence ID" value="KIL41643.1"/>
    <property type="molecule type" value="Genomic_DNA"/>
</dbReference>
<keyword evidence="3" id="KW-1185">Reference proteome</keyword>